<proteinExistence type="predicted"/>
<dbReference type="Proteomes" id="UP000015442">
    <property type="component" value="Unassembled WGS sequence"/>
</dbReference>
<dbReference type="AlphaFoldDB" id="T0GXU6"/>
<dbReference type="EMBL" id="AKWY02000019">
    <property type="protein sequence ID" value="EQA72131.1"/>
    <property type="molecule type" value="Genomic_DNA"/>
</dbReference>
<evidence type="ECO:0000313" key="2">
    <source>
        <dbReference type="Proteomes" id="UP000015442"/>
    </source>
</evidence>
<sequence length="47" mass="5610">MFRYNVSYREPTDNLLEISKSYRLVLGQVLNSNPKTLDSKNFLRQNF</sequence>
<comment type="caution">
    <text evidence="1">The sequence shown here is derived from an EMBL/GenBank/DDBJ whole genome shotgun (WGS) entry which is preliminary data.</text>
</comment>
<gene>
    <name evidence="1" type="ORF">LEP1GSC059_4480</name>
</gene>
<evidence type="ECO:0000313" key="1">
    <source>
        <dbReference type="EMBL" id="EQA72131.1"/>
    </source>
</evidence>
<reference evidence="1 2" key="1">
    <citation type="submission" date="2013-05" db="EMBL/GenBank/DDBJ databases">
        <authorList>
            <person name="Harkins D.M."/>
            <person name="Durkin A.S."/>
            <person name="Brinkac L.M."/>
            <person name="Haft D.H."/>
            <person name="Selengut J.D."/>
            <person name="Sanka R."/>
            <person name="DePew J."/>
            <person name="Purushe J."/>
            <person name="Hartskeerl R.A."/>
            <person name="Ahmed A."/>
            <person name="van der Linden H."/>
            <person name="Goris M.G.A."/>
            <person name="Vinetz J.M."/>
            <person name="Sutton G.G."/>
            <person name="Nierman W.C."/>
            <person name="Fouts D.E."/>
        </authorList>
    </citation>
    <scope>NUCLEOTIDE SEQUENCE [LARGE SCALE GENOMIC DNA]</scope>
    <source>
        <strain evidence="1 2">CZ214</strain>
    </source>
</reference>
<accession>T0GXU6</accession>
<protein>
    <submittedName>
        <fullName evidence="1">Uncharacterized protein</fullName>
    </submittedName>
</protein>
<name>T0GXU6_9LEPT</name>
<organism evidence="1 2">
    <name type="scientific">Leptospira noguchii serovar Panama str. CZ214</name>
    <dbReference type="NCBI Taxonomy" id="1001595"/>
    <lineage>
        <taxon>Bacteria</taxon>
        <taxon>Pseudomonadati</taxon>
        <taxon>Spirochaetota</taxon>
        <taxon>Spirochaetia</taxon>
        <taxon>Leptospirales</taxon>
        <taxon>Leptospiraceae</taxon>
        <taxon>Leptospira</taxon>
    </lineage>
</organism>